<evidence type="ECO:0000313" key="2">
    <source>
        <dbReference type="EMBL" id="CAG5117944.1"/>
    </source>
</evidence>
<dbReference type="OrthoDB" id="6131500at2759"/>
<keyword evidence="3" id="KW-1185">Reference proteome</keyword>
<protein>
    <submittedName>
        <fullName evidence="2">Uncharacterized protein</fullName>
    </submittedName>
</protein>
<organism evidence="2 3">
    <name type="scientific">Candidula unifasciata</name>
    <dbReference type="NCBI Taxonomy" id="100452"/>
    <lineage>
        <taxon>Eukaryota</taxon>
        <taxon>Metazoa</taxon>
        <taxon>Spiralia</taxon>
        <taxon>Lophotrochozoa</taxon>
        <taxon>Mollusca</taxon>
        <taxon>Gastropoda</taxon>
        <taxon>Heterobranchia</taxon>
        <taxon>Euthyneura</taxon>
        <taxon>Panpulmonata</taxon>
        <taxon>Eupulmonata</taxon>
        <taxon>Stylommatophora</taxon>
        <taxon>Helicina</taxon>
        <taxon>Helicoidea</taxon>
        <taxon>Geomitridae</taxon>
        <taxon>Candidula</taxon>
    </lineage>
</organism>
<feature type="compositionally biased region" description="Basic and acidic residues" evidence="1">
    <location>
        <begin position="161"/>
        <end position="176"/>
    </location>
</feature>
<evidence type="ECO:0000256" key="1">
    <source>
        <dbReference type="SAM" id="MobiDB-lite"/>
    </source>
</evidence>
<feature type="compositionally biased region" description="Low complexity" evidence="1">
    <location>
        <begin position="73"/>
        <end position="89"/>
    </location>
</feature>
<feature type="region of interest" description="Disordered" evidence="1">
    <location>
        <begin position="1"/>
        <end position="121"/>
    </location>
</feature>
<feature type="region of interest" description="Disordered" evidence="1">
    <location>
        <begin position="201"/>
        <end position="273"/>
    </location>
</feature>
<proteinExistence type="predicted"/>
<name>A0A8S3YM50_9EUPU</name>
<feature type="compositionally biased region" description="Acidic residues" evidence="1">
    <location>
        <begin position="476"/>
        <end position="491"/>
    </location>
</feature>
<feature type="region of interest" description="Disordered" evidence="1">
    <location>
        <begin position="384"/>
        <end position="420"/>
    </location>
</feature>
<feature type="non-terminal residue" evidence="2">
    <location>
        <position position="491"/>
    </location>
</feature>
<reference evidence="2" key="1">
    <citation type="submission" date="2021-04" db="EMBL/GenBank/DDBJ databases">
        <authorList>
            <consortium name="Molecular Ecology Group"/>
        </authorList>
    </citation>
    <scope>NUCLEOTIDE SEQUENCE</scope>
</reference>
<sequence>ENRSGNGNVRPTDLGLRGHEAGGALQPKSLTKSGNLQHGKPYLNPTYMEIPIKENDSPKGNNKSKDIPTPAKSITSSLSRDSLSLSPELKQPNQTAKMYRSPNLEGNSSLSFTIDLDGPEHPLKKSLSIGTSISEFMPSKIRKNFRERKAITSKTGSKESTPSKHSEERELSPLCHQKLDEIPSLLAEGKGRPWLASIQATAGSSSLRSPNLEEIDRFSDFSDERNSLERDTDRRMKRATSSKHPQVTSKPVSAPGVRSHSRSPAGAANSVSMSHYSDPTCYLIERMLEGGSADPLHADKQQSPETKMYREAVIYDRTLDGRPLTDKSLLRPVIDAQPYPPAAATKFVKKTALSKPAQPVMSHDSQLADHDDDLQIVEDIPDCDHEAEGKDDKEDKVSEAGTYTIEADLKEGKEEEQEARKRIDQVFGVDLDSFSTEQPVIDPLRLASPGGYDNVYDMSDDGERTPLDESNLSPGEDGETDLTLDDDYNEE</sequence>
<feature type="compositionally biased region" description="Basic and acidic residues" evidence="1">
    <location>
        <begin position="384"/>
        <end position="398"/>
    </location>
</feature>
<feature type="compositionally biased region" description="Basic and acidic residues" evidence="1">
    <location>
        <begin position="407"/>
        <end position="420"/>
    </location>
</feature>
<dbReference type="AlphaFoldDB" id="A0A8S3YM50"/>
<accession>A0A8S3YM50</accession>
<feature type="compositionally biased region" description="Polar residues" evidence="1">
    <location>
        <begin position="242"/>
        <end position="251"/>
    </location>
</feature>
<comment type="caution">
    <text evidence="2">The sequence shown here is derived from an EMBL/GenBank/DDBJ whole genome shotgun (WGS) entry which is preliminary data.</text>
</comment>
<feature type="non-terminal residue" evidence="2">
    <location>
        <position position="1"/>
    </location>
</feature>
<feature type="region of interest" description="Disordered" evidence="1">
    <location>
        <begin position="144"/>
        <end position="176"/>
    </location>
</feature>
<evidence type="ECO:0000313" key="3">
    <source>
        <dbReference type="Proteomes" id="UP000678393"/>
    </source>
</evidence>
<dbReference type="Proteomes" id="UP000678393">
    <property type="component" value="Unassembled WGS sequence"/>
</dbReference>
<feature type="region of interest" description="Disordered" evidence="1">
    <location>
        <begin position="433"/>
        <end position="491"/>
    </location>
</feature>
<gene>
    <name evidence="2" type="ORF">CUNI_LOCUS3502</name>
</gene>
<feature type="compositionally biased region" description="Basic and acidic residues" evidence="1">
    <location>
        <begin position="214"/>
        <end position="234"/>
    </location>
</feature>
<dbReference type="EMBL" id="CAJHNH020000476">
    <property type="protein sequence ID" value="CAG5117944.1"/>
    <property type="molecule type" value="Genomic_DNA"/>
</dbReference>